<dbReference type="GO" id="GO:0022857">
    <property type="term" value="F:transmembrane transporter activity"/>
    <property type="evidence" value="ECO:0007669"/>
    <property type="project" value="InterPro"/>
</dbReference>
<dbReference type="Proteomes" id="UP000548867">
    <property type="component" value="Unassembled WGS sequence"/>
</dbReference>
<feature type="transmembrane region" description="Helical" evidence="7">
    <location>
        <begin position="56"/>
        <end position="77"/>
    </location>
</feature>
<feature type="transmembrane region" description="Helical" evidence="7">
    <location>
        <begin position="392"/>
        <end position="410"/>
    </location>
</feature>
<feature type="transmembrane region" description="Helical" evidence="7">
    <location>
        <begin position="417"/>
        <end position="436"/>
    </location>
</feature>
<sequence length="631" mass="67783">MTLPNWSAWAYSAKTAFAALLALWISLFVGLPMPFWAMSTAYIVSSPLSGATRSKAIYRVIGTGGGATVAVALVPMLVEWPELLSLALALWVGITLAISLLDRSPRAYMLMLAGYTAAIIAFPAVDRPEAVFDIAAARVTEIVLGITCATLAHSLLWPKSVATALEPRLKRWLADARGWYEDILGGAAPTTSLRDRQQLAVDAVECTLLATHIPFDTSHWREATASVQALLRRVLLLLPVLSGMADRRRAIGDGEDEWSELLRESYELRRRQAGVLLDECDALLHHLGHPQSPSPLSVQEQKGTIELHADPMSALIAGVAATLTILVVCAIWILSGWHDGASAAALAGVFCCLFAAMDNPVPAILNFGVATLSAMPLAGLYLFYILPQIDGFLPLVLVLLPALLLFGSLLSNPRYGLFSLALMMGFCSTLALQETYTADFAHFLNTNLAQFVAMIVAAGMTAGLTTISKDVAIARLNGRMRRDLVALARSSSPPDALAALGRSTDQLALITQRLGADTDMATAGLRDIRIAMNIVQIQHLRSHATPALAAALEHMLRLGTAHWSDKRATAAPEEMLDAIDIALRLTQSQPLPQMTTSATLITEPEQGRAALVALRRNLFPHAPAFRAGGYA</sequence>
<feature type="transmembrane region" description="Helical" evidence="7">
    <location>
        <begin position="131"/>
        <end position="152"/>
    </location>
</feature>
<name>A0A7W6CKB8_9SPHN</name>
<proteinExistence type="predicted"/>
<gene>
    <name evidence="8" type="ORF">GGR38_002279</name>
</gene>
<evidence type="ECO:0000256" key="1">
    <source>
        <dbReference type="ARBA" id="ARBA00004651"/>
    </source>
</evidence>
<evidence type="ECO:0000256" key="5">
    <source>
        <dbReference type="ARBA" id="ARBA00022989"/>
    </source>
</evidence>
<keyword evidence="5 7" id="KW-1133">Transmembrane helix</keyword>
<protein>
    <submittedName>
        <fullName evidence="8">Putative membrane protein YccC</fullName>
    </submittedName>
</protein>
<dbReference type="InterPro" id="IPR006726">
    <property type="entry name" value="PHBA_efflux_AaeB/fusaric-R"/>
</dbReference>
<feature type="transmembrane region" description="Helical" evidence="7">
    <location>
        <begin position="20"/>
        <end position="44"/>
    </location>
</feature>
<evidence type="ECO:0000313" key="9">
    <source>
        <dbReference type="Proteomes" id="UP000548867"/>
    </source>
</evidence>
<dbReference type="PANTHER" id="PTHR30509:SF9">
    <property type="entry name" value="MULTIDRUG RESISTANCE PROTEIN MDTO"/>
    <property type="match status" value="1"/>
</dbReference>
<reference evidence="8 9" key="1">
    <citation type="submission" date="2020-08" db="EMBL/GenBank/DDBJ databases">
        <title>Genomic Encyclopedia of Type Strains, Phase IV (KMG-IV): sequencing the most valuable type-strain genomes for metagenomic binning, comparative biology and taxonomic classification.</title>
        <authorList>
            <person name="Goeker M."/>
        </authorList>
    </citation>
    <scope>NUCLEOTIDE SEQUENCE [LARGE SCALE GENOMIC DNA]</scope>
    <source>
        <strain evidence="8 9">DSM 27057</strain>
    </source>
</reference>
<dbReference type="Pfam" id="PF04632">
    <property type="entry name" value="FUSC"/>
    <property type="match status" value="2"/>
</dbReference>
<evidence type="ECO:0000256" key="4">
    <source>
        <dbReference type="ARBA" id="ARBA00022692"/>
    </source>
</evidence>
<dbReference type="AlphaFoldDB" id="A0A7W6CKB8"/>
<feature type="transmembrane region" description="Helical" evidence="7">
    <location>
        <begin position="448"/>
        <end position="472"/>
    </location>
</feature>
<evidence type="ECO:0000256" key="6">
    <source>
        <dbReference type="ARBA" id="ARBA00023136"/>
    </source>
</evidence>
<comment type="caution">
    <text evidence="8">The sequence shown here is derived from an EMBL/GenBank/DDBJ whole genome shotgun (WGS) entry which is preliminary data.</text>
</comment>
<dbReference type="GO" id="GO:0005886">
    <property type="term" value="C:plasma membrane"/>
    <property type="evidence" value="ECO:0007669"/>
    <property type="project" value="UniProtKB-SubCell"/>
</dbReference>
<keyword evidence="2" id="KW-0813">Transport</keyword>
<dbReference type="EMBL" id="JACIDX010000008">
    <property type="protein sequence ID" value="MBB3955325.1"/>
    <property type="molecule type" value="Genomic_DNA"/>
</dbReference>
<comment type="subcellular location">
    <subcellularLocation>
        <location evidence="1">Cell membrane</location>
        <topology evidence="1">Multi-pass membrane protein</topology>
    </subcellularLocation>
</comment>
<feature type="transmembrane region" description="Helical" evidence="7">
    <location>
        <begin position="108"/>
        <end position="125"/>
    </location>
</feature>
<dbReference type="RefSeq" id="WP_183625563.1">
    <property type="nucleotide sequence ID" value="NZ_JACIDX010000008.1"/>
</dbReference>
<feature type="transmembrane region" description="Helical" evidence="7">
    <location>
        <begin position="312"/>
        <end position="334"/>
    </location>
</feature>
<evidence type="ECO:0000256" key="7">
    <source>
        <dbReference type="SAM" id="Phobius"/>
    </source>
</evidence>
<organism evidence="8 9">
    <name type="scientific">Novosphingobium sediminicola</name>
    <dbReference type="NCBI Taxonomy" id="563162"/>
    <lineage>
        <taxon>Bacteria</taxon>
        <taxon>Pseudomonadati</taxon>
        <taxon>Pseudomonadota</taxon>
        <taxon>Alphaproteobacteria</taxon>
        <taxon>Sphingomonadales</taxon>
        <taxon>Sphingomonadaceae</taxon>
        <taxon>Novosphingobium</taxon>
    </lineage>
</organism>
<dbReference type="PANTHER" id="PTHR30509">
    <property type="entry name" value="P-HYDROXYBENZOIC ACID EFFLUX PUMP SUBUNIT-RELATED"/>
    <property type="match status" value="1"/>
</dbReference>
<feature type="transmembrane region" description="Helical" evidence="7">
    <location>
        <begin position="364"/>
        <end position="386"/>
    </location>
</feature>
<evidence type="ECO:0000256" key="2">
    <source>
        <dbReference type="ARBA" id="ARBA00022448"/>
    </source>
</evidence>
<keyword evidence="9" id="KW-1185">Reference proteome</keyword>
<evidence type="ECO:0000313" key="8">
    <source>
        <dbReference type="EMBL" id="MBB3955325.1"/>
    </source>
</evidence>
<feature type="transmembrane region" description="Helical" evidence="7">
    <location>
        <begin position="340"/>
        <end position="357"/>
    </location>
</feature>
<evidence type="ECO:0000256" key="3">
    <source>
        <dbReference type="ARBA" id="ARBA00022475"/>
    </source>
</evidence>
<keyword evidence="6 7" id="KW-0472">Membrane</keyword>
<feature type="transmembrane region" description="Helical" evidence="7">
    <location>
        <begin position="83"/>
        <end position="101"/>
    </location>
</feature>
<keyword evidence="3" id="KW-1003">Cell membrane</keyword>
<keyword evidence="4 7" id="KW-0812">Transmembrane</keyword>
<accession>A0A7W6CKB8</accession>